<dbReference type="Pfam" id="PF13302">
    <property type="entry name" value="Acetyltransf_3"/>
    <property type="match status" value="1"/>
</dbReference>
<comment type="caution">
    <text evidence="2">The sequence shown here is derived from an EMBL/GenBank/DDBJ whole genome shotgun (WGS) entry which is preliminary data.</text>
</comment>
<evidence type="ECO:0000259" key="1">
    <source>
        <dbReference type="PROSITE" id="PS51186"/>
    </source>
</evidence>
<reference evidence="2 3" key="1">
    <citation type="submission" date="2022-10" db="EMBL/GenBank/DDBJ databases">
        <title>Draft genome sequence of Streptomyces sp. YSPA8.</title>
        <authorList>
            <person name="Moriuchi R."/>
            <person name="Dohra H."/>
            <person name="Yamamura H."/>
            <person name="Kodani S."/>
        </authorList>
    </citation>
    <scope>NUCLEOTIDE SEQUENCE [LARGE SCALE GENOMIC DNA]</scope>
    <source>
        <strain evidence="2 3">YSPA8</strain>
    </source>
</reference>
<dbReference type="PANTHER" id="PTHR43792">
    <property type="entry name" value="GNAT FAMILY, PUTATIVE (AFU_ORTHOLOGUE AFUA_3G00765)-RELATED-RELATED"/>
    <property type="match status" value="1"/>
</dbReference>
<name>A0ABQ5NYH5_9ACTN</name>
<dbReference type="PROSITE" id="PS51186">
    <property type="entry name" value="GNAT"/>
    <property type="match status" value="1"/>
</dbReference>
<organism evidence="2 3">
    <name type="scientific">Streptomyces yaizuensis</name>
    <dbReference type="NCBI Taxonomy" id="2989713"/>
    <lineage>
        <taxon>Bacteria</taxon>
        <taxon>Bacillati</taxon>
        <taxon>Actinomycetota</taxon>
        <taxon>Actinomycetes</taxon>
        <taxon>Kitasatosporales</taxon>
        <taxon>Streptomycetaceae</taxon>
        <taxon>Streptomyces</taxon>
    </lineage>
</organism>
<protein>
    <submittedName>
        <fullName evidence="2">GNAT family N-acetyltransferase</fullName>
    </submittedName>
</protein>
<dbReference type="InterPro" id="IPR051531">
    <property type="entry name" value="N-acetyltransferase"/>
</dbReference>
<gene>
    <name evidence="2" type="ORF">SYYSPA8_12970</name>
</gene>
<keyword evidence="3" id="KW-1185">Reference proteome</keyword>
<dbReference type="RefSeq" id="WP_323447267.1">
    <property type="nucleotide sequence ID" value="NZ_BSBI01000004.1"/>
</dbReference>
<dbReference type="Gene3D" id="3.40.630.30">
    <property type="match status" value="1"/>
</dbReference>
<accession>A0ABQ5NYH5</accession>
<feature type="domain" description="N-acetyltransferase" evidence="1">
    <location>
        <begin position="11"/>
        <end position="180"/>
    </location>
</feature>
<sequence>MYPVSRTSERLTLRELHPHDTDHVLAIYSDPRATEHLSFTPRTRDQVTGIVERSITSATAEPRTEYALAVTTRHNDQLTGYARLALDPHQQQAATIGFALTPATWGNGYGTETVRLLLGLAFEDLGLHRVWGARSPHNEVSARTMARAGMTEEGRIREHIHKNGAWRDSIVHAILEREWTTNRNTQPGTT</sequence>
<evidence type="ECO:0000313" key="3">
    <source>
        <dbReference type="Proteomes" id="UP001291653"/>
    </source>
</evidence>
<dbReference type="EMBL" id="BSBI01000004">
    <property type="protein sequence ID" value="GLF95213.1"/>
    <property type="molecule type" value="Genomic_DNA"/>
</dbReference>
<evidence type="ECO:0000313" key="2">
    <source>
        <dbReference type="EMBL" id="GLF95213.1"/>
    </source>
</evidence>
<dbReference type="InterPro" id="IPR016181">
    <property type="entry name" value="Acyl_CoA_acyltransferase"/>
</dbReference>
<proteinExistence type="predicted"/>
<dbReference type="InterPro" id="IPR000182">
    <property type="entry name" value="GNAT_dom"/>
</dbReference>
<dbReference type="Proteomes" id="UP001291653">
    <property type="component" value="Unassembled WGS sequence"/>
</dbReference>
<dbReference type="SUPFAM" id="SSF55729">
    <property type="entry name" value="Acyl-CoA N-acyltransferases (Nat)"/>
    <property type="match status" value="1"/>
</dbReference>